<evidence type="ECO:0000313" key="3">
    <source>
        <dbReference type="Proteomes" id="UP000187735"/>
    </source>
</evidence>
<feature type="region of interest" description="Disordered" evidence="1">
    <location>
        <begin position="1"/>
        <end position="56"/>
    </location>
</feature>
<evidence type="ECO:0000313" key="2">
    <source>
        <dbReference type="EMBL" id="APZ97012.1"/>
    </source>
</evidence>
<dbReference type="Proteomes" id="UP000187735">
    <property type="component" value="Chromosome"/>
</dbReference>
<keyword evidence="3" id="KW-1185">Reference proteome</keyword>
<dbReference type="AlphaFoldDB" id="A0A1P8WSG5"/>
<dbReference type="EMBL" id="CP017641">
    <property type="protein sequence ID" value="APZ97012.1"/>
    <property type="molecule type" value="Genomic_DNA"/>
</dbReference>
<proteinExistence type="predicted"/>
<reference evidence="2 3" key="1">
    <citation type="journal article" date="2016" name="Front. Microbiol.">
        <title>Fuerstia marisgermanicae gen. nov., sp. nov., an Unusual Member of the Phylum Planctomycetes from the German Wadden Sea.</title>
        <authorList>
            <person name="Kohn T."/>
            <person name="Heuer A."/>
            <person name="Jogler M."/>
            <person name="Vollmers J."/>
            <person name="Boedeker C."/>
            <person name="Bunk B."/>
            <person name="Rast P."/>
            <person name="Borchert D."/>
            <person name="Glockner I."/>
            <person name="Freese H.M."/>
            <person name="Klenk H.P."/>
            <person name="Overmann J."/>
            <person name="Kaster A.K."/>
            <person name="Rohde M."/>
            <person name="Wiegand S."/>
            <person name="Jogler C."/>
        </authorList>
    </citation>
    <scope>NUCLEOTIDE SEQUENCE [LARGE SCALE GENOMIC DNA]</scope>
    <source>
        <strain evidence="2 3">NH11</strain>
    </source>
</reference>
<evidence type="ECO:0000256" key="1">
    <source>
        <dbReference type="SAM" id="MobiDB-lite"/>
    </source>
</evidence>
<dbReference type="KEGG" id="fmr:Fuma_06690"/>
<organism evidence="2 3">
    <name type="scientific">Fuerstiella marisgermanici</name>
    <dbReference type="NCBI Taxonomy" id="1891926"/>
    <lineage>
        <taxon>Bacteria</taxon>
        <taxon>Pseudomonadati</taxon>
        <taxon>Planctomycetota</taxon>
        <taxon>Planctomycetia</taxon>
        <taxon>Planctomycetales</taxon>
        <taxon>Planctomycetaceae</taxon>
        <taxon>Fuerstiella</taxon>
    </lineage>
</organism>
<dbReference type="RefSeq" id="WP_145944520.1">
    <property type="nucleotide sequence ID" value="NZ_CP017641.1"/>
</dbReference>
<name>A0A1P8WSG5_9PLAN</name>
<feature type="compositionally biased region" description="Low complexity" evidence="1">
    <location>
        <begin position="38"/>
        <end position="54"/>
    </location>
</feature>
<sequence>MFEKKDRYSHDPLSRGYRDEAASEISKETSDSHFSFETGTEGTSLDTGSSGSTSKKVDNSLTVWYSQDIQNPDYNYTERTVTTYTEDSSSSYNSGVVLGSDDAGVTNEGKFNTNISASEETHWMVDGASNTWSIRDYCG</sequence>
<feature type="compositionally biased region" description="Basic and acidic residues" evidence="1">
    <location>
        <begin position="1"/>
        <end position="31"/>
    </location>
</feature>
<accession>A0A1P8WSG5</accession>
<gene>
    <name evidence="2" type="ORF">Fuma_06690</name>
</gene>
<protein>
    <submittedName>
        <fullName evidence="2">Uncharacterized protein</fullName>
    </submittedName>
</protein>